<evidence type="ECO:0000313" key="1">
    <source>
        <dbReference type="EMBL" id="CAD8073894.1"/>
    </source>
</evidence>
<organism evidence="1 2">
    <name type="scientific">Paramecium primaurelia</name>
    <dbReference type="NCBI Taxonomy" id="5886"/>
    <lineage>
        <taxon>Eukaryota</taxon>
        <taxon>Sar</taxon>
        <taxon>Alveolata</taxon>
        <taxon>Ciliophora</taxon>
        <taxon>Intramacronucleata</taxon>
        <taxon>Oligohymenophorea</taxon>
        <taxon>Peniculida</taxon>
        <taxon>Parameciidae</taxon>
        <taxon>Paramecium</taxon>
    </lineage>
</organism>
<comment type="caution">
    <text evidence="1">The sequence shown here is derived from an EMBL/GenBank/DDBJ whole genome shotgun (WGS) entry which is preliminary data.</text>
</comment>
<evidence type="ECO:0000313" key="2">
    <source>
        <dbReference type="Proteomes" id="UP000688137"/>
    </source>
</evidence>
<keyword evidence="2" id="KW-1185">Reference proteome</keyword>
<dbReference type="Proteomes" id="UP000688137">
    <property type="component" value="Unassembled WGS sequence"/>
</dbReference>
<dbReference type="PANTHER" id="PTHR33706:SF1">
    <property type="entry name" value="TPR REPEAT PROTEIN"/>
    <property type="match status" value="1"/>
</dbReference>
<accession>A0A8S1MEZ9</accession>
<name>A0A8S1MEZ9_PARPR</name>
<dbReference type="PANTHER" id="PTHR33706">
    <property type="entry name" value="MORN VARIANT REPEAT PROTEIN"/>
    <property type="match status" value="1"/>
</dbReference>
<proteinExistence type="predicted"/>
<sequence>MIYQKVAFQNQKHKEIKINKWDQIQLQLAKIKIDISYTQDNQILYLHNGEILRNEFLYDNQQDPELLISMEQIKNLQWQGKIEKNKKKMGKWMAVWNGEALIDFCGYYELGLKQGLWKELNKNYWSQAKISESGEYLNNQKIGAWIYLYENKKIGGGSYNSQGVKHGKWIDLCDWFYDYSQIIYQGEYKNGKKIGQWDFYWNWKQKNLQIGGGQYGDDEIKTGRWIELNDGFSWVSQVTYNGEYKNGIKVGRWDIWYKKNYGTNQNIQLQNYMIRQYVQIFSGGGLYDEGNKQGRWIEISDNFDGGQQMTYNGEYKQGKKVSQWDILWNFYHQQYRLMGGGLHDDNEEYGIKIGKWVEISQRFKMSSQITYIGEYKSGSKFGRWNTFWDWNKNFQIGGGQYDNAGKGLKIGKWVDLSDEYEGEQQVIYNGEYQNGQKVGIWDIQYRETVKDSLQNMQNLILCLQIFSGGGLFDEGIKIGRWQDLSDGFRITSQITYDGQYQNGKKVGKWDIYWRHQKENKQIGGGSYDQEGVKVGQWIELIEGFQNAIQITYQGEYKNGNKVGRWQFLWNNNGENKQIGGGSYGEKGDGVKVGKWVDLCEGFWNSKQIAYKGKYQNGKKVDKWVELRREWNQNEFQIVGELKYYS</sequence>
<gene>
    <name evidence="1" type="ORF">PPRIM_AZ9-3.1.T0510296</name>
</gene>
<reference evidence="1" key="1">
    <citation type="submission" date="2021-01" db="EMBL/GenBank/DDBJ databases">
        <authorList>
            <consortium name="Genoscope - CEA"/>
            <person name="William W."/>
        </authorList>
    </citation>
    <scope>NUCLEOTIDE SEQUENCE</scope>
</reference>
<dbReference type="AlphaFoldDB" id="A0A8S1MEZ9"/>
<dbReference type="EMBL" id="CAJJDM010000051">
    <property type="protein sequence ID" value="CAD8073894.1"/>
    <property type="molecule type" value="Genomic_DNA"/>
</dbReference>
<protein>
    <submittedName>
        <fullName evidence="1">Uncharacterized protein</fullName>
    </submittedName>
</protein>